<feature type="region of interest" description="Disordered" evidence="15">
    <location>
        <begin position="482"/>
        <end position="535"/>
    </location>
</feature>
<dbReference type="FunFam" id="1.10.287.690:FF:000002">
    <property type="entry name" value="DNA polymerase zeta"/>
    <property type="match status" value="1"/>
</dbReference>
<evidence type="ECO:0000256" key="16">
    <source>
        <dbReference type="SAM" id="Phobius"/>
    </source>
</evidence>
<dbReference type="GO" id="GO:0051536">
    <property type="term" value="F:iron-sulfur cluster binding"/>
    <property type="evidence" value="ECO:0007669"/>
    <property type="project" value="UniProtKB-KW"/>
</dbReference>
<keyword evidence="7" id="KW-0479">Metal-binding</keyword>
<dbReference type="EC" id="2.7.7.7" evidence="3"/>
<dbReference type="InterPro" id="IPR056447">
    <property type="entry name" value="REV3_N"/>
</dbReference>
<dbReference type="SMART" id="SM00486">
    <property type="entry name" value="POLBc"/>
    <property type="match status" value="1"/>
</dbReference>
<feature type="compositionally biased region" description="Polar residues" evidence="15">
    <location>
        <begin position="2713"/>
        <end position="2738"/>
    </location>
</feature>
<feature type="region of interest" description="Disordered" evidence="15">
    <location>
        <begin position="1084"/>
        <end position="1343"/>
    </location>
</feature>
<evidence type="ECO:0000256" key="9">
    <source>
        <dbReference type="ARBA" id="ARBA00022833"/>
    </source>
</evidence>
<feature type="compositionally biased region" description="Polar residues" evidence="15">
    <location>
        <begin position="2420"/>
        <end position="2431"/>
    </location>
</feature>
<dbReference type="Proteomes" id="UP000515154">
    <property type="component" value="Linkage group LG24"/>
</dbReference>
<evidence type="ECO:0000256" key="13">
    <source>
        <dbReference type="ARBA" id="ARBA00023204"/>
    </source>
</evidence>
<keyword evidence="16" id="KW-0812">Transmembrane</keyword>
<feature type="compositionally biased region" description="Low complexity" evidence="15">
    <location>
        <begin position="2930"/>
        <end position="2939"/>
    </location>
</feature>
<feature type="compositionally biased region" description="Polar residues" evidence="15">
    <location>
        <begin position="1301"/>
        <end position="1317"/>
    </location>
</feature>
<feature type="compositionally biased region" description="Polar residues" evidence="15">
    <location>
        <begin position="1332"/>
        <end position="1343"/>
    </location>
</feature>
<comment type="similarity">
    <text evidence="2">Belongs to the DNA polymerase type-B family.</text>
</comment>
<keyword evidence="6" id="KW-0548">Nucleotidyltransferase</keyword>
<evidence type="ECO:0000256" key="15">
    <source>
        <dbReference type="SAM" id="MobiDB-lite"/>
    </source>
</evidence>
<dbReference type="Pfam" id="PF03104">
    <property type="entry name" value="DNA_pol_B_exo1"/>
    <property type="match status" value="1"/>
</dbReference>
<dbReference type="KEGG" id="osn:115223813"/>
<feature type="compositionally biased region" description="Low complexity" evidence="15">
    <location>
        <begin position="1762"/>
        <end position="1774"/>
    </location>
</feature>
<dbReference type="InterPro" id="IPR006172">
    <property type="entry name" value="DNA-dir_DNA_pol_B"/>
</dbReference>
<feature type="region of interest" description="Disordered" evidence="15">
    <location>
        <begin position="1412"/>
        <end position="1443"/>
    </location>
</feature>
<keyword evidence="13" id="KW-0234">DNA repair</keyword>
<dbReference type="InterPro" id="IPR042087">
    <property type="entry name" value="DNA_pol_B_thumb"/>
</dbReference>
<name>A0A6P7TG80_9MOLL</name>
<feature type="compositionally biased region" description="Basic and acidic residues" evidence="15">
    <location>
        <begin position="523"/>
        <end position="535"/>
    </location>
</feature>
<evidence type="ECO:0000256" key="7">
    <source>
        <dbReference type="ARBA" id="ARBA00022723"/>
    </source>
</evidence>
<evidence type="ECO:0000256" key="1">
    <source>
        <dbReference type="ARBA" id="ARBA00001966"/>
    </source>
</evidence>
<dbReference type="InterPro" id="IPR036397">
    <property type="entry name" value="RNaseH_sf"/>
</dbReference>
<accession>A0A6P7TG80</accession>
<feature type="compositionally biased region" description="Polar residues" evidence="15">
    <location>
        <begin position="2638"/>
        <end position="2656"/>
    </location>
</feature>
<evidence type="ECO:0000256" key="6">
    <source>
        <dbReference type="ARBA" id="ARBA00022695"/>
    </source>
</evidence>
<dbReference type="GO" id="GO:0005634">
    <property type="term" value="C:nucleus"/>
    <property type="evidence" value="ECO:0007669"/>
    <property type="project" value="TreeGrafter"/>
</dbReference>
<evidence type="ECO:0000259" key="21">
    <source>
        <dbReference type="Pfam" id="PF24065"/>
    </source>
</evidence>
<feature type="domain" description="DNA polymerase zeta catalytic subunit N-terminal" evidence="21">
    <location>
        <begin position="67"/>
        <end position="116"/>
    </location>
</feature>
<feature type="compositionally biased region" description="Low complexity" evidence="15">
    <location>
        <begin position="2907"/>
        <end position="2922"/>
    </location>
</feature>
<dbReference type="GO" id="GO:0046872">
    <property type="term" value="F:metal ion binding"/>
    <property type="evidence" value="ECO:0007669"/>
    <property type="project" value="UniProtKB-KW"/>
</dbReference>
<feature type="region of interest" description="Disordered" evidence="15">
    <location>
        <begin position="3153"/>
        <end position="3197"/>
    </location>
</feature>
<evidence type="ECO:0000256" key="14">
    <source>
        <dbReference type="ARBA" id="ARBA00049244"/>
    </source>
</evidence>
<feature type="region of interest" description="Disordered" evidence="15">
    <location>
        <begin position="251"/>
        <end position="274"/>
    </location>
</feature>
<gene>
    <name evidence="23" type="primary">LOC115223813</name>
</gene>
<feature type="compositionally biased region" description="Basic and acidic residues" evidence="15">
    <location>
        <begin position="2739"/>
        <end position="2748"/>
    </location>
</feature>
<dbReference type="InterPro" id="IPR006133">
    <property type="entry name" value="DNA-dir_DNA_pol_B_exonuc"/>
</dbReference>
<feature type="compositionally biased region" description="Polar residues" evidence="15">
    <location>
        <begin position="846"/>
        <end position="874"/>
    </location>
</feature>
<evidence type="ECO:0000256" key="12">
    <source>
        <dbReference type="ARBA" id="ARBA00023014"/>
    </source>
</evidence>
<proteinExistence type="inferred from homology"/>
<feature type="compositionally biased region" description="Polar residues" evidence="15">
    <location>
        <begin position="2610"/>
        <end position="2625"/>
    </location>
</feature>
<dbReference type="Pfam" id="PF24055">
    <property type="entry name" value="POL3_N"/>
    <property type="match status" value="1"/>
</dbReference>
<feature type="compositionally biased region" description="Polar residues" evidence="15">
    <location>
        <begin position="1866"/>
        <end position="1879"/>
    </location>
</feature>
<keyword evidence="9" id="KW-0862">Zinc</keyword>
<feature type="compositionally biased region" description="Polar residues" evidence="15">
    <location>
        <begin position="3004"/>
        <end position="3022"/>
    </location>
</feature>
<feature type="compositionally biased region" description="Basic residues" evidence="15">
    <location>
        <begin position="1731"/>
        <end position="1740"/>
    </location>
</feature>
<evidence type="ECO:0000256" key="11">
    <source>
        <dbReference type="ARBA" id="ARBA00023004"/>
    </source>
</evidence>
<feature type="compositionally biased region" description="Polar residues" evidence="15">
    <location>
        <begin position="2254"/>
        <end position="2264"/>
    </location>
</feature>
<feature type="compositionally biased region" description="Polar residues" evidence="15">
    <location>
        <begin position="631"/>
        <end position="640"/>
    </location>
</feature>
<feature type="compositionally biased region" description="Polar residues" evidence="15">
    <location>
        <begin position="714"/>
        <end position="737"/>
    </location>
</feature>
<dbReference type="FunFam" id="3.30.342.10:FF:000002">
    <property type="entry name" value="DNA polymerase zeta catalytic subunit isoform X1"/>
    <property type="match status" value="1"/>
</dbReference>
<feature type="compositionally biased region" description="Polar residues" evidence="15">
    <location>
        <begin position="3094"/>
        <end position="3109"/>
    </location>
</feature>
<dbReference type="InterPro" id="IPR025687">
    <property type="entry name" value="Znf-C4pol"/>
</dbReference>
<dbReference type="GO" id="GO:0000724">
    <property type="term" value="P:double-strand break repair via homologous recombination"/>
    <property type="evidence" value="ECO:0007669"/>
    <property type="project" value="TreeGrafter"/>
</dbReference>
<sequence>MDWLSIERRAKCFAAVLVLADFLWCVFVVLLVSFSLDFSSTLCGIRCLRRAHNVVEASVSSPAAGIMFSVRIVTADYYVSNPVAGLDAKLSSSVQVPVIRIFGSTPAGQKTCLHVHGVFPYLYVPYDGTQPCSTYLHQFAASLDKAINIATGHSNSTTKHVYKISLVSGIPMYGYHEKEEQFLKIYFYNPNLIKKVADLLLGGAVLNKVFQPHEAHIPYLLQMFIDYNLYGMNLLNVNHVKFRRRQTKDKSNVELINKHNKTPSADQKSPDVPNSQSWLNNDINHFRWNDSTVSSEMLLDEDIERMSTCELEVDIVAADILNRLDVNDNIGVNPGLTALWNDEKERRRLKGLSSQCGLSQSQERENLISSPSEETLKNRLQKIIQFHQMYGQQTTHSQDGAKSSLDSVYPASLVESHSFTDDTDDSQKTVVYDEDEMNDEVAAVVNVECVNQVLESSQSFQEDNSSQLTGTDLTKLLASMLASQGEKPSQERTVNDSDSILSSQPLEDPEEDERESVTMSQVFKDEDFPLESDAERHNYIKSDDFSQSLDEEMVSDEILDVESDEETIPQFDGPIDEKPADEQPKIRKRMGPRGPVISSANNPSPVSSEGQASSFSNYGPIFQNDPGFLGSGSNMQAYQSPTNYQDYDRRWDTHAFREDMSSGVPNVDQQSSHWNPAWSRSLHSARADPSSYAGAGNVHGNNGSYMTEGFSRPYANQQPQNHPSQAATLSESSTDQYPASFPYDMTNIYSPDSYSRSRTSDSGHTSDPHNSPFAGHLSPSPGYSRDGFESSRSPVPLSGNVGIQGSGSSMYNQTPSLPPPEESQGSFHKLLTCNDSPKQTIPADLSTHQSLQRSISRCSTHSSESISMGASTTPDPFKSLPKPVSSEDTTMETFEKMSSIEKLDETAEGRSSVDSSNHPPSETGNASLTPLDGSNSQKKHMSSINISHEDLFGTPSLNSCADLSSDSFTSAEGSRHQSVVDQSNQGSFISSGYSNKNTSHPQRCSSVTSEEEAPSYQSLTMSFPGNQTGNRSHSAIASLEQMVSSVGGYDIGYDYAAFPNRAWQCAGTQPSHNVTPLHNISAGPTMPPGGNLPANTSMPSGTSMSTGSNMPSAPSISSGPNMPPNQTLTSGQNMTRSNMPPVSNMTLGSGMPTGSNMHSAPNMTPGHNIQNRNLSSSGHNMPAMSPGPSLTPTNMPPHSIPTNHNMPSRPNVAPVNMSQSQHVTQVRALTPSMSTSLHGGHTMGRSVTPHGHGHAMHPQVHNISQGHSVHPSHNLAAAPQLPPPGHSPATSPPSAHGHNMSGHSISSGHNMMQTHNLPQGHHVSQGHDRSHSYNISEPNYTTQDVMMPKQGRMALKKKRGETDNWSYGKSYYQQGRSWNQHPGPPGQNYRNTTYWRYMDTYQTYQGYVQNPKVEPGTISQTPKLQPVLPPGTPPEKSKRGRKRSSFTMAKSMSAMPVDSQLSQYTYTFHVPTPIYKRLKLLQKSMIPEENAVCIVRMHPMDARRYSLLKIGRELVKIPKLEERDIKRIQKEIKETGYYPGACSRFGYMVPSDQPSISTKIGLLPGLLNEPKPVSSYEPGIKYVTVDRKLLPMSAKGMGKNAPSGFQLEYERMLSQNPRNRARSNVKIKLTKAKEKRRRKKVRVTNRRKGSCDLLSDSSLYTDCSLVSQLPYNKNLPSTNPHNQYLLPSSASEITSHSKTPVLIETLHSPPIANIQSSNATENTLPPVKTTHVRRSTRPFPKHNVVPPLPGARPRIITDNKYRSSNNNNFNTQNSQLPTSHATNITPPVKLCPGQCPEQPTNLTMSLPQQTADTTFDAHPKIDNITEPEVGPNSSNNSSPSPLSSCKDNQSPFPTNIGSPHDPPPTSGSSLWQPSNTPTGQSFTVNSSIQSSSNSQDSQQVRKRKLGSDNGSQDGSKRTMNFSTMDFTDIYDPHLEGYDDDDVDADDDDDGDDDDDDDDSHDNFDHKASSGNVCCLVVNKRAHQRSLVVKLEKLKLPSKTVKASEFLATRDGIPHRSCVGNKIPGRIENIGWERIKLADKNKYRGGVPLMSYSSPISDDNGRLSLFTQHSGSMFYDRPASDYFQDEYLGVAIAGTLDEPNDTGLLMSLDDDGYSQMINTDSSSGEDATISYEEEFEIKSRGKNKRKRNLTPNQRLGVAFLTTRHRRKRAVAINHGKLMNSLSLLHQATLAKLSTLSTYTDSSDDFKKTYNDVMSKLALFSPPVSEKGDTSPPQPLSPEENAPLPVVDGNPDDVSLDSTDGVLSQPNFLSQTSLDSIYETPLSSVETQRSCESAKSPSLTSLGGSETEPTSDIIVPVVKQDEAAENKSPPIPTLLSWKNDAPTDKSPYAVKTAVVKLIPRARSGSKSKVDCKPEYNDLEATFSLNPATRNFSLVNSNQQKESSELEGFPNVQFRIETSQANSRLVGSNQSSNCTEDEISRAEEQTNTSPRPYQMGNYSFNCPAETSSDRLNSYSNCDAADMDVGYLMDKIDNEETQNTLIEERETVSEVCHKDSTESSEVEFKNIANKLPASPGIESGENLEETEKSTEHQVLQTTQLICELNKETEEATAKQTGVTCNSEMVESAQRKETVKKISETADQENGVSKAASESIKNTTESHLHIGSQNTICEEGPLNDVSSQREVNGGQCITTSKQGEISRSGEEVEQGKKALAAEDDVFNSDITTLDLSVSHKTGVLQSSKSSGNSSKEKESADTSEPNQTNQAATKESQKVNVGSNESIGSERQDDHFKNASPQPVAGKESLVLTPRDRPPSKDLICHTATKYGLSIPKVTEPFCGKPEDITETPREHGGRNLRLQCNLIKDLTPFASTLDSDTLDTWRFVLAANNKTIPINTNLKSLNEIVNDPQVSCHLPGSGQRVWVPCLPPPSYQQVKSSLVPPSPSPTPPPLSSSLSSQQPQSSSSSQPAPPPSSLSPQSSSSSSQPPPSPFSSPSSSYSSSSSQNNKRATQQLKVNLKTGKDNLPKNIGSTGKSGEECFKKLTGRSPKHLSTSPLTVSPISSNLNNMKKNETSFDDSFFGSESFMCDKPAQEIDPEVTSSAQPQDLPKQDILSDSEILDLEETLVEPKSPVWAERSDPSVKNLSQDKNLAQSNSQDDRSKSVSETENMQTLNVALPENLPSTRIAPQFHSTPVHRISVSSPLACPTPVSKPQLTESANKSSDNLPAKATKGHTLSSSHKLKRKAISNQMKQWSLNSTLTSQIDIATPKNSCGFKVSQIQHQDTKSSHKVQHICLMSLELLMRTRGDRCPDPQTDDIQAAFCAFSQDSKPGDMVTVVIVVDGDHLSLRAPKGSNRSRTLHTTALPEGVDIIHVTDETELMHKMESLVKSWDPDMLIGYEVTTLSWGYLLQRAAFLNIELATKISRIPNTKAVQFREDFDIQLPGRIVLNLWKILRHEVTLNIYTFENAYFHVLHQRTPHYSNKSLTTWFNHQTDLHRWRVLNYYIIRSKGNISLIESLDLISKTSEMARVFGIEFYHVLSRGSQYRVESMMLRIAKPLNFVAVSPSVHQRSKMQAPECIPLNLEPLSNFYSDPVAVLDFQSLYPSIMIAYNYCFSTCLGRLDHLATAHEGPIKFGCTHLNIPPDVIKKLEKDVTISPNGIVFVKEHIRKGIISSMVEEILNTRLMVKKSMKNCDDKNLLKLLHARQLGLKLIANVTYGYTGANFSGRMPCIEVADSIVRKARETLERAIKLIEDTPGWGAKVIYGDTDSIFIQLKGYSKEGAIVLGQHIAQVVTETNPKPVKLKFEKVYLPCVLQTKKRYSGFMYESVNQKEPVFDAKGIETVRRDGCPATAKILERSLKILFSTRDVSRVKNYVQTQCRKMLEGKVNLQDFVFAKEYRGMNTYRPGACVPALEIAKKLIQHDRRAEPQSGERVPYIIVCGEPGLPLIQLVRQPLEVLGDSSLRLNTNYYITKAILPPLQRIFSLLGINVFNWYSDLPRVVRYTHHSVPEEKKKGTISQYFNSSNCPVCHSQTKQNLCPQCAADPQLVAVSLNSQLHKLQQTHHRLSQICQSCQGLSDSTFSCISLDCPIMYRVHSAQNNLHKLDNIQEILNNL</sequence>
<feature type="compositionally biased region" description="Polar residues" evidence="15">
    <location>
        <begin position="2960"/>
        <end position="2969"/>
    </location>
</feature>
<feature type="compositionally biased region" description="Basic and acidic residues" evidence="15">
    <location>
        <begin position="758"/>
        <end position="767"/>
    </location>
</feature>
<evidence type="ECO:0000259" key="18">
    <source>
        <dbReference type="Pfam" id="PF03104"/>
    </source>
</evidence>
<dbReference type="InterPro" id="IPR043502">
    <property type="entry name" value="DNA/RNA_pol_sf"/>
</dbReference>
<dbReference type="PANTHER" id="PTHR45812">
    <property type="entry name" value="DNA POLYMERASE ZETA CATALYTIC SUBUNIT"/>
    <property type="match status" value="1"/>
</dbReference>
<dbReference type="GO" id="GO:0042276">
    <property type="term" value="P:error-prone translesion synthesis"/>
    <property type="evidence" value="ECO:0007669"/>
    <property type="project" value="TreeGrafter"/>
</dbReference>
<keyword evidence="10" id="KW-0239">DNA-directed DNA polymerase</keyword>
<feature type="compositionally biased region" description="Polar residues" evidence="15">
    <location>
        <begin position="262"/>
        <end position="274"/>
    </location>
</feature>
<feature type="region of interest" description="Disordered" evidence="15">
    <location>
        <begin position="2638"/>
        <end position="2667"/>
    </location>
</feature>
<feature type="compositionally biased region" description="Acidic residues" evidence="15">
    <location>
        <begin position="1937"/>
        <end position="1959"/>
    </location>
</feature>
<feature type="region of interest" description="Disordered" evidence="15">
    <location>
        <begin position="2524"/>
        <end position="2550"/>
    </location>
</feature>
<feature type="region of interest" description="Disordered" evidence="15">
    <location>
        <begin position="2587"/>
        <end position="2625"/>
    </location>
</feature>
<feature type="compositionally biased region" description="Polar residues" evidence="15">
    <location>
        <begin position="598"/>
        <end position="617"/>
    </location>
</feature>
<dbReference type="GO" id="GO:0000166">
    <property type="term" value="F:nucleotide binding"/>
    <property type="evidence" value="ECO:0007669"/>
    <property type="project" value="InterPro"/>
</dbReference>
<keyword evidence="16" id="KW-1133">Transmembrane helix</keyword>
<comment type="cofactor">
    <cofactor evidence="1">
        <name>[4Fe-4S] cluster</name>
        <dbReference type="ChEBI" id="CHEBI:49883"/>
    </cofactor>
</comment>
<feature type="compositionally biased region" description="Basic and acidic residues" evidence="15">
    <location>
        <begin position="893"/>
        <end position="908"/>
    </location>
</feature>
<dbReference type="Pfam" id="PF14260">
    <property type="entry name" value="zf-C4pol"/>
    <property type="match status" value="1"/>
</dbReference>
<feature type="compositionally biased region" description="Low complexity" evidence="15">
    <location>
        <begin position="1880"/>
        <end position="1898"/>
    </location>
</feature>
<dbReference type="Gene3D" id="3.30.342.10">
    <property type="entry name" value="DNA Polymerase, chain B, domain 1"/>
    <property type="match status" value="1"/>
</dbReference>
<evidence type="ECO:0000256" key="4">
    <source>
        <dbReference type="ARBA" id="ARBA00021589"/>
    </source>
</evidence>
<dbReference type="FunFam" id="3.30.420.10:FF:000024">
    <property type="entry name" value="DNA polymerase zeta catalytic subunit"/>
    <property type="match status" value="1"/>
</dbReference>
<feature type="domain" description="C4-type zinc-finger of DNA polymerase delta" evidence="19">
    <location>
        <begin position="3980"/>
        <end position="4047"/>
    </location>
</feature>
<feature type="region of interest" description="Disordered" evidence="15">
    <location>
        <begin position="3040"/>
        <end position="3064"/>
    </location>
</feature>
<feature type="compositionally biased region" description="Basic and acidic residues" evidence="15">
    <location>
        <begin position="2658"/>
        <end position="2667"/>
    </location>
</feature>
<dbReference type="InterPro" id="IPR012337">
    <property type="entry name" value="RNaseH-like_sf"/>
</dbReference>
<feature type="compositionally biased region" description="Polar residues" evidence="15">
    <location>
        <begin position="2442"/>
        <end position="2451"/>
    </location>
</feature>
<feature type="transmembrane region" description="Helical" evidence="16">
    <location>
        <begin position="12"/>
        <end position="36"/>
    </location>
</feature>
<dbReference type="Gene3D" id="1.10.132.60">
    <property type="entry name" value="DNA polymerase family B, C-terminal domain"/>
    <property type="match status" value="1"/>
</dbReference>
<dbReference type="InterPro" id="IPR006134">
    <property type="entry name" value="DNA-dir_DNA_pol_B_multi_dom"/>
</dbReference>
<evidence type="ECO:0000259" key="20">
    <source>
        <dbReference type="Pfam" id="PF24055"/>
    </source>
</evidence>
<feature type="compositionally biased region" description="Polar residues" evidence="15">
    <location>
        <begin position="801"/>
        <end position="815"/>
    </location>
</feature>
<evidence type="ECO:0000259" key="19">
    <source>
        <dbReference type="Pfam" id="PF14260"/>
    </source>
</evidence>
<feature type="compositionally biased region" description="Low complexity" evidence="15">
    <location>
        <begin position="2947"/>
        <end position="2959"/>
    </location>
</feature>
<feature type="compositionally biased region" description="Polar residues" evidence="15">
    <location>
        <begin position="1845"/>
        <end position="1857"/>
    </location>
</feature>
<feature type="region of interest" description="Disordered" evidence="15">
    <location>
        <begin position="2692"/>
        <end position="2772"/>
    </location>
</feature>
<dbReference type="CDD" id="cd05534">
    <property type="entry name" value="POLBc_zeta"/>
    <property type="match status" value="1"/>
</dbReference>
<dbReference type="InterPro" id="IPR023211">
    <property type="entry name" value="DNA_pol_palm_dom_sf"/>
</dbReference>
<dbReference type="Gene3D" id="3.30.420.10">
    <property type="entry name" value="Ribonuclease H-like superfamily/Ribonuclease H"/>
    <property type="match status" value="1"/>
</dbReference>
<feature type="compositionally biased region" description="Low complexity" evidence="15">
    <location>
        <begin position="1287"/>
        <end position="1298"/>
    </location>
</feature>
<feature type="region of interest" description="Disordered" evidence="15">
    <location>
        <begin position="2283"/>
        <end position="2306"/>
    </location>
</feature>
<feature type="compositionally biased region" description="Polar residues" evidence="15">
    <location>
        <begin position="912"/>
        <end position="941"/>
    </location>
</feature>
<dbReference type="InterPro" id="IPR056435">
    <property type="entry name" value="DPOD/Z_N"/>
</dbReference>
<feature type="compositionally biased region" description="Low complexity" evidence="15">
    <location>
        <begin position="1831"/>
        <end position="1844"/>
    </location>
</feature>
<keyword evidence="22" id="KW-1185">Reference proteome</keyword>
<feature type="domain" description="DNA-directed DNA polymerase family B exonuclease" evidence="18">
    <location>
        <begin position="3228"/>
        <end position="3418"/>
    </location>
</feature>
<feature type="compositionally biased region" description="Low complexity" evidence="15">
    <location>
        <begin position="1095"/>
        <end position="1112"/>
    </location>
</feature>
<keyword evidence="12" id="KW-0411">Iron-sulfur</keyword>
<dbReference type="Gene3D" id="3.90.1600.10">
    <property type="entry name" value="Palm domain of DNA polymerase"/>
    <property type="match status" value="1"/>
</dbReference>
<evidence type="ECO:0000313" key="22">
    <source>
        <dbReference type="Proteomes" id="UP000515154"/>
    </source>
</evidence>
<evidence type="ECO:0000256" key="10">
    <source>
        <dbReference type="ARBA" id="ARBA00022932"/>
    </source>
</evidence>
<evidence type="ECO:0000256" key="2">
    <source>
        <dbReference type="ARBA" id="ARBA00005755"/>
    </source>
</evidence>
<dbReference type="FunFam" id="1.10.132.60:FF:000005">
    <property type="entry name" value="Putative DNA polymerase zeta catalytic subunit"/>
    <property type="match status" value="1"/>
</dbReference>
<dbReference type="GO" id="GO:0003677">
    <property type="term" value="F:DNA binding"/>
    <property type="evidence" value="ECO:0007669"/>
    <property type="project" value="InterPro"/>
</dbReference>
<dbReference type="SUPFAM" id="SSF53098">
    <property type="entry name" value="Ribonuclease H-like"/>
    <property type="match status" value="1"/>
</dbReference>
<keyword evidence="16" id="KW-0472">Membrane</keyword>
<dbReference type="InterPro" id="IPR017964">
    <property type="entry name" value="DNA-dir_DNA_pol_B_CS"/>
</dbReference>
<evidence type="ECO:0000259" key="17">
    <source>
        <dbReference type="Pfam" id="PF00136"/>
    </source>
</evidence>
<dbReference type="Gene3D" id="1.10.287.690">
    <property type="entry name" value="Helix hairpin bin"/>
    <property type="match status" value="1"/>
</dbReference>
<keyword evidence="5" id="KW-0808">Transferase</keyword>
<dbReference type="SUPFAM" id="SSF56672">
    <property type="entry name" value="DNA/RNA polymerases"/>
    <property type="match status" value="1"/>
</dbReference>
<dbReference type="PROSITE" id="PS00116">
    <property type="entry name" value="DNA_POLYMERASE_B"/>
    <property type="match status" value="1"/>
</dbReference>
<feature type="region of interest" description="Disordered" evidence="15">
    <location>
        <begin position="2420"/>
        <end position="2451"/>
    </location>
</feature>
<feature type="compositionally biased region" description="Polar residues" evidence="15">
    <location>
        <begin position="747"/>
        <end position="757"/>
    </location>
</feature>
<feature type="region of interest" description="Disordered" evidence="15">
    <location>
        <begin position="965"/>
        <end position="1012"/>
    </location>
</feature>
<comment type="catalytic activity">
    <reaction evidence="14">
        <text>DNA(n) + a 2'-deoxyribonucleoside 5'-triphosphate = DNA(n+1) + diphosphate</text>
        <dbReference type="Rhea" id="RHEA:22508"/>
        <dbReference type="Rhea" id="RHEA-COMP:17339"/>
        <dbReference type="Rhea" id="RHEA-COMP:17340"/>
        <dbReference type="ChEBI" id="CHEBI:33019"/>
        <dbReference type="ChEBI" id="CHEBI:61560"/>
        <dbReference type="ChEBI" id="CHEBI:173112"/>
        <dbReference type="EC" id="2.7.7.7"/>
    </reaction>
</comment>
<feature type="compositionally biased region" description="Polar residues" evidence="15">
    <location>
        <begin position="496"/>
        <end position="505"/>
    </location>
</feature>
<keyword evidence="11" id="KW-0408">Iron</keyword>
<dbReference type="Pfam" id="PF00136">
    <property type="entry name" value="DNA_pol_B"/>
    <property type="match status" value="1"/>
</dbReference>
<dbReference type="PANTHER" id="PTHR45812:SF1">
    <property type="entry name" value="DNA POLYMERASE ZETA CATALYTIC SUBUNIT"/>
    <property type="match status" value="1"/>
</dbReference>
<dbReference type="CDD" id="cd05778">
    <property type="entry name" value="DNA_polB_zeta_exo"/>
    <property type="match status" value="1"/>
</dbReference>
<feature type="compositionally biased region" description="Pro residues" evidence="15">
    <location>
        <begin position="2896"/>
        <end position="2906"/>
    </location>
</feature>
<feature type="region of interest" description="Disordered" evidence="15">
    <location>
        <begin position="2219"/>
        <end position="2264"/>
    </location>
</feature>
<dbReference type="RefSeq" id="XP_029650343.2">
    <property type="nucleotide sequence ID" value="XM_029794483.2"/>
</dbReference>
<dbReference type="GO" id="GO:0016035">
    <property type="term" value="C:zeta DNA polymerase complex"/>
    <property type="evidence" value="ECO:0007669"/>
    <property type="project" value="InterPro"/>
</dbReference>
<feature type="compositionally biased region" description="Polar residues" evidence="15">
    <location>
        <begin position="1908"/>
        <end position="1925"/>
    </location>
</feature>
<feature type="region of interest" description="Disordered" evidence="15">
    <location>
        <begin position="2888"/>
        <end position="3023"/>
    </location>
</feature>
<protein>
    <recommendedName>
        <fullName evidence="4">DNA polymerase zeta catalytic subunit</fullName>
        <ecNumber evidence="3">2.7.7.7</ecNumber>
    </recommendedName>
</protein>
<feature type="compositionally biased region" description="Polar residues" evidence="15">
    <location>
        <begin position="965"/>
        <end position="1008"/>
    </location>
</feature>
<keyword evidence="8" id="KW-0227">DNA damage</keyword>
<evidence type="ECO:0000256" key="3">
    <source>
        <dbReference type="ARBA" id="ARBA00012417"/>
    </source>
</evidence>
<feature type="domain" description="DNA polymerase delta/zeta catalytic subunit N-terminal" evidence="20">
    <location>
        <begin position="117"/>
        <end position="194"/>
    </location>
</feature>
<feature type="region of interest" description="Disordered" evidence="15">
    <location>
        <begin position="687"/>
        <end position="941"/>
    </location>
</feature>
<evidence type="ECO:0000256" key="8">
    <source>
        <dbReference type="ARBA" id="ARBA00022763"/>
    </source>
</evidence>
<evidence type="ECO:0000313" key="23">
    <source>
        <dbReference type="RefSeq" id="XP_029650343.2"/>
    </source>
</evidence>
<feature type="region of interest" description="Disordered" evidence="15">
    <location>
        <begin position="1821"/>
        <end position="1964"/>
    </location>
</feature>
<feature type="compositionally biased region" description="Polar residues" evidence="15">
    <location>
        <begin position="3164"/>
        <end position="3178"/>
    </location>
</feature>
<evidence type="ECO:0000256" key="5">
    <source>
        <dbReference type="ARBA" id="ARBA00022679"/>
    </source>
</evidence>
<organism evidence="22 23">
    <name type="scientific">Octopus sinensis</name>
    <name type="common">East Asian common octopus</name>
    <dbReference type="NCBI Taxonomy" id="2607531"/>
    <lineage>
        <taxon>Eukaryota</taxon>
        <taxon>Metazoa</taxon>
        <taxon>Spiralia</taxon>
        <taxon>Lophotrochozoa</taxon>
        <taxon>Mollusca</taxon>
        <taxon>Cephalopoda</taxon>
        <taxon>Coleoidea</taxon>
        <taxon>Octopodiformes</taxon>
        <taxon>Octopoda</taxon>
        <taxon>Incirrata</taxon>
        <taxon>Octopodidae</taxon>
        <taxon>Octopus</taxon>
    </lineage>
</organism>
<dbReference type="Pfam" id="PF24065">
    <property type="entry name" value="REV3_N"/>
    <property type="match status" value="1"/>
</dbReference>
<dbReference type="PRINTS" id="PR00106">
    <property type="entry name" value="DNAPOLB"/>
</dbReference>
<feature type="compositionally biased region" description="Polar residues" evidence="15">
    <location>
        <begin position="1114"/>
        <end position="1179"/>
    </location>
</feature>
<dbReference type="GO" id="GO:0003887">
    <property type="term" value="F:DNA-directed DNA polymerase activity"/>
    <property type="evidence" value="ECO:0007669"/>
    <property type="project" value="UniProtKB-KW"/>
</dbReference>
<feature type="region of interest" description="Disordered" evidence="15">
    <location>
        <begin position="3083"/>
        <end position="3122"/>
    </location>
</feature>
<feature type="domain" description="DNA-directed DNA polymerase family B multifunctional" evidence="17">
    <location>
        <begin position="3488"/>
        <end position="3938"/>
    </location>
</feature>
<reference evidence="23" key="1">
    <citation type="submission" date="2025-08" db="UniProtKB">
        <authorList>
            <consortium name="RefSeq"/>
        </authorList>
    </citation>
    <scope>IDENTIFICATION</scope>
</reference>
<dbReference type="InterPro" id="IPR030559">
    <property type="entry name" value="PolZ_Rev3"/>
</dbReference>
<feature type="region of interest" description="Disordered" evidence="15">
    <location>
        <begin position="1731"/>
        <end position="1782"/>
    </location>
</feature>
<feature type="region of interest" description="Disordered" evidence="15">
    <location>
        <begin position="587"/>
        <end position="640"/>
    </location>
</feature>